<dbReference type="GO" id="GO:0030170">
    <property type="term" value="F:pyridoxal phosphate binding"/>
    <property type="evidence" value="ECO:0007669"/>
    <property type="project" value="InterPro"/>
</dbReference>
<dbReference type="OrthoDB" id="9793178at2"/>
<dbReference type="GO" id="GO:0003824">
    <property type="term" value="F:catalytic activity"/>
    <property type="evidence" value="ECO:0007669"/>
    <property type="project" value="InterPro"/>
</dbReference>
<dbReference type="Gene3D" id="2.40.33.20">
    <property type="entry name" value="PK beta-barrel domain-like"/>
    <property type="match status" value="1"/>
</dbReference>
<dbReference type="RefSeq" id="WP_074318725.1">
    <property type="nucleotide sequence ID" value="NZ_FSQT01000002.1"/>
</dbReference>
<dbReference type="Pfam" id="PF03476">
    <property type="entry name" value="MOSC_N"/>
    <property type="match status" value="1"/>
</dbReference>
<name>A0A1N6BEF2_9ACTN</name>
<accession>A0A1N6BEF2</accession>
<dbReference type="AlphaFoldDB" id="A0A1N6BEF2"/>
<reference evidence="3" key="1">
    <citation type="submission" date="2016-12" db="EMBL/GenBank/DDBJ databases">
        <authorList>
            <person name="Varghese N."/>
            <person name="Submissions S."/>
        </authorList>
    </citation>
    <scope>NUCLEOTIDE SEQUENCE [LARGE SCALE GENOMIC DNA]</scope>
    <source>
        <strain evidence="3">DSM 45599</strain>
    </source>
</reference>
<dbReference type="InterPro" id="IPR005302">
    <property type="entry name" value="MoCF_Sase_C"/>
</dbReference>
<gene>
    <name evidence="2" type="ORF">SAMN04489832_7313</name>
</gene>
<dbReference type="SUPFAM" id="SSF50800">
    <property type="entry name" value="PK beta-barrel domain-like"/>
    <property type="match status" value="1"/>
</dbReference>
<evidence type="ECO:0000313" key="3">
    <source>
        <dbReference type="Proteomes" id="UP000185124"/>
    </source>
</evidence>
<dbReference type="Proteomes" id="UP000185124">
    <property type="component" value="Unassembled WGS sequence"/>
</dbReference>
<dbReference type="EMBL" id="FSQT01000002">
    <property type="protein sequence ID" value="SIN44681.1"/>
    <property type="molecule type" value="Genomic_DNA"/>
</dbReference>
<organism evidence="2 3">
    <name type="scientific">Micromonospora cremea</name>
    <dbReference type="NCBI Taxonomy" id="709881"/>
    <lineage>
        <taxon>Bacteria</taxon>
        <taxon>Bacillati</taxon>
        <taxon>Actinomycetota</taxon>
        <taxon>Actinomycetes</taxon>
        <taxon>Micromonosporales</taxon>
        <taxon>Micromonosporaceae</taxon>
        <taxon>Micromonospora</taxon>
    </lineage>
</organism>
<dbReference type="PANTHER" id="PTHR36930">
    <property type="entry name" value="METAL-SULFUR CLUSTER BIOSYNTHESIS PROTEINS YUAD-RELATED"/>
    <property type="match status" value="1"/>
</dbReference>
<dbReference type="InterPro" id="IPR011037">
    <property type="entry name" value="Pyrv_Knase-like_insert_dom_sf"/>
</dbReference>
<keyword evidence="3" id="KW-1185">Reference proteome</keyword>
<sequence>MKLAEIRRYPIKSLLGEQLTTAEVDQRGLVGDRLWAVRDADGKLGSGKNSRRFRRMRGLFTLRGHSGDPVPVVELPDGSRFAADEPAGHETVSEVLGRRVTIEREAEVMHHDEGPVSLITTAALRRLHDLLGKSVDPVRFRANLLVDVPGSDFPEDGWLGRAVRIGSEVVLRPRRRLTRCVMIDLAQEDAPQHGHLLRTVAEHHDMTFGVWATVEQPGRIRLQDAVEVTPA</sequence>
<evidence type="ECO:0000259" key="1">
    <source>
        <dbReference type="PROSITE" id="PS51340"/>
    </source>
</evidence>
<dbReference type="InterPro" id="IPR052716">
    <property type="entry name" value="MOSC_domain"/>
</dbReference>
<dbReference type="Pfam" id="PF03473">
    <property type="entry name" value="MOSC"/>
    <property type="match status" value="1"/>
</dbReference>
<proteinExistence type="predicted"/>
<dbReference type="PANTHER" id="PTHR36930:SF1">
    <property type="entry name" value="MOSC DOMAIN-CONTAINING PROTEIN"/>
    <property type="match status" value="1"/>
</dbReference>
<dbReference type="GO" id="GO:0030151">
    <property type="term" value="F:molybdenum ion binding"/>
    <property type="evidence" value="ECO:0007669"/>
    <property type="project" value="InterPro"/>
</dbReference>
<dbReference type="PROSITE" id="PS51340">
    <property type="entry name" value="MOSC"/>
    <property type="match status" value="1"/>
</dbReference>
<dbReference type="STRING" id="709881.SAMN04489832_7313"/>
<dbReference type="InterPro" id="IPR005303">
    <property type="entry name" value="MOCOS_middle"/>
</dbReference>
<protein>
    <recommendedName>
        <fullName evidence="1">MOSC domain-containing protein</fullName>
    </recommendedName>
</protein>
<feature type="domain" description="MOSC" evidence="1">
    <location>
        <begin position="85"/>
        <end position="229"/>
    </location>
</feature>
<evidence type="ECO:0000313" key="2">
    <source>
        <dbReference type="EMBL" id="SIN44681.1"/>
    </source>
</evidence>